<proteinExistence type="evidence at transcript level"/>
<feature type="non-terminal residue" evidence="2">
    <location>
        <position position="183"/>
    </location>
</feature>
<dbReference type="PANTHER" id="PTHR33270">
    <property type="entry name" value="BNAC05G50380D PROTEIN"/>
    <property type="match status" value="1"/>
</dbReference>
<protein>
    <recommendedName>
        <fullName evidence="1">DUF7054 domain-containing protein</fullName>
    </recommendedName>
</protein>
<accession>A0MFJ8</accession>
<dbReference type="Pfam" id="PF23156">
    <property type="entry name" value="DUF7054"/>
    <property type="match status" value="1"/>
</dbReference>
<evidence type="ECO:0000259" key="1">
    <source>
        <dbReference type="Pfam" id="PF23156"/>
    </source>
</evidence>
<organism evidence="2">
    <name type="scientific">Arabidopsis thaliana</name>
    <name type="common">Mouse-ear cress</name>
    <dbReference type="NCBI Taxonomy" id="3702"/>
    <lineage>
        <taxon>Eukaryota</taxon>
        <taxon>Viridiplantae</taxon>
        <taxon>Streptophyta</taxon>
        <taxon>Embryophyta</taxon>
        <taxon>Tracheophyta</taxon>
        <taxon>Spermatophyta</taxon>
        <taxon>Magnoliopsida</taxon>
        <taxon>eudicotyledons</taxon>
        <taxon>Gunneridae</taxon>
        <taxon>Pentapetalae</taxon>
        <taxon>rosids</taxon>
        <taxon>malvids</taxon>
        <taxon>Brassicales</taxon>
        <taxon>Brassicaceae</taxon>
        <taxon>Camelineae</taxon>
        <taxon>Arabidopsis</taxon>
    </lineage>
</organism>
<dbReference type="ExpressionAtlas" id="A0MFJ8">
    <property type="expression patterns" value="baseline and differential"/>
</dbReference>
<dbReference type="InterPro" id="IPR055482">
    <property type="entry name" value="DUF7054"/>
</dbReference>
<name>A0MFJ8_ARATH</name>
<dbReference type="AlphaFoldDB" id="A0MFJ8"/>
<sequence length="183" mass="21202">MNRNENVKGVMKRKNKKLLVSVNVLGSVGPIRFLANEDDEVSSAINTTLKAYARQGRIPVLGFDVDNFIFYSINAGFNTLHPQEKIGSMDVTNFLMCKKEPRPLEKVEGIRESRARIGHGWKTTHLLRFLLGYIPYNHKPNSTSQMDYRSFGDGNAYCIEEYQQEFQRITKIKEYQREFQRFG</sequence>
<dbReference type="PANTHER" id="PTHR33270:SF5">
    <property type="entry name" value="GB|AAC00605.1"/>
    <property type="match status" value="1"/>
</dbReference>
<dbReference type="InterPro" id="IPR040358">
    <property type="entry name" value="At4g22758-like"/>
</dbReference>
<feature type="domain" description="DUF7054" evidence="1">
    <location>
        <begin position="14"/>
        <end position="97"/>
    </location>
</feature>
<reference evidence="2" key="1">
    <citation type="submission" date="2006-05" db="EMBL/GenBank/DDBJ databases">
        <title>Simultaneous high-throughput recombinational cloning of open reading frames in closed and open configurations.</title>
        <authorList>
            <person name="Underwood B.A."/>
            <person name="Vanderhaeghen R."/>
            <person name="Whitford R."/>
            <person name="Town C.D."/>
            <person name="Hilson P."/>
        </authorList>
    </citation>
    <scope>NUCLEOTIDE SEQUENCE</scope>
</reference>
<evidence type="ECO:0000313" key="2">
    <source>
        <dbReference type="EMBL" id="ABK28724.1"/>
    </source>
</evidence>
<dbReference type="EMBL" id="DQ653324">
    <property type="protein sequence ID" value="ABK28724.1"/>
    <property type="molecule type" value="mRNA"/>
</dbReference>